<feature type="domain" description="Filamentous haemagglutinin FhaB/tRNA nuclease CdiA-like TPS" evidence="2">
    <location>
        <begin position="78"/>
        <end position="199"/>
    </location>
</feature>
<feature type="region of interest" description="Disordered" evidence="1">
    <location>
        <begin position="6"/>
        <end position="26"/>
    </location>
</feature>
<comment type="caution">
    <text evidence="3">The sequence shown here is derived from an EMBL/GenBank/DDBJ whole genome shotgun (WGS) entry which is preliminary data.</text>
</comment>
<dbReference type="EC" id="3.1.-.-" evidence="3"/>
<evidence type="ECO:0000256" key="1">
    <source>
        <dbReference type="SAM" id="MobiDB-lite"/>
    </source>
</evidence>
<organism evidence="3 4">
    <name type="scientific">Paraburkholderia aspalathi</name>
    <dbReference type="NCBI Taxonomy" id="1324617"/>
    <lineage>
        <taxon>Bacteria</taxon>
        <taxon>Pseudomonadati</taxon>
        <taxon>Pseudomonadota</taxon>
        <taxon>Betaproteobacteria</taxon>
        <taxon>Burkholderiales</taxon>
        <taxon>Burkholderiaceae</taxon>
        <taxon>Paraburkholderia</taxon>
    </lineage>
</organism>
<dbReference type="Gene3D" id="2.160.20.10">
    <property type="entry name" value="Single-stranded right-handed beta-helix, Pectin lyase-like"/>
    <property type="match status" value="1"/>
</dbReference>
<evidence type="ECO:0000313" key="4">
    <source>
        <dbReference type="Proteomes" id="UP000674425"/>
    </source>
</evidence>
<gene>
    <name evidence="3" type="primary">cdiA2</name>
    <name evidence="3" type="ORF">R69658_07715</name>
</gene>
<dbReference type="NCBIfam" id="TIGR01901">
    <property type="entry name" value="adhes_NPXG"/>
    <property type="match status" value="1"/>
</dbReference>
<protein>
    <submittedName>
        <fullName evidence="3">tRNA nuclease CdiA-2</fullName>
        <ecNumber evidence="3">3.1.-.-</ecNumber>
    </submittedName>
</protein>
<dbReference type="InterPro" id="IPR010069">
    <property type="entry name" value="CdiA_FHA1_rpt"/>
</dbReference>
<feature type="region of interest" description="Disordered" evidence="1">
    <location>
        <begin position="1505"/>
        <end position="1527"/>
    </location>
</feature>
<evidence type="ECO:0000259" key="2">
    <source>
        <dbReference type="SMART" id="SM00912"/>
    </source>
</evidence>
<dbReference type="SUPFAM" id="SSF51126">
    <property type="entry name" value="Pectin lyase-like"/>
    <property type="match status" value="1"/>
</dbReference>
<feature type="compositionally biased region" description="Basic residues" evidence="1">
    <location>
        <begin position="1517"/>
        <end position="1527"/>
    </location>
</feature>
<dbReference type="SMART" id="SM00912">
    <property type="entry name" value="Haemagg_act"/>
    <property type="match status" value="1"/>
</dbReference>
<evidence type="ECO:0000313" key="3">
    <source>
        <dbReference type="EMBL" id="CAE6863133.1"/>
    </source>
</evidence>
<dbReference type="NCBIfam" id="TIGR01731">
    <property type="entry name" value="fil_hemag_20aa"/>
    <property type="match status" value="20"/>
</dbReference>
<dbReference type="Pfam" id="PF05594">
    <property type="entry name" value="Fil_haemagg"/>
    <property type="match status" value="4"/>
</dbReference>
<feature type="region of interest" description="Disordered" evidence="1">
    <location>
        <begin position="1473"/>
        <end position="1492"/>
    </location>
</feature>
<keyword evidence="4" id="KW-1185">Reference proteome</keyword>
<reference evidence="3 4" key="1">
    <citation type="submission" date="2021-02" db="EMBL/GenBank/DDBJ databases">
        <authorList>
            <person name="Vanwijnsberghe S."/>
        </authorList>
    </citation>
    <scope>NUCLEOTIDE SEQUENCE [LARGE SCALE GENOMIC DNA]</scope>
    <source>
        <strain evidence="3 4">R-69658</strain>
    </source>
</reference>
<dbReference type="InterPro" id="IPR008619">
    <property type="entry name" value="Filamentous_hemagglutn_rpt"/>
</dbReference>
<dbReference type="InterPro" id="IPR008638">
    <property type="entry name" value="FhaB/CdiA-like_TPS"/>
</dbReference>
<keyword evidence="3" id="KW-0378">Hydrolase</keyword>
<dbReference type="InterPro" id="IPR012334">
    <property type="entry name" value="Pectin_lyas_fold"/>
</dbReference>
<feature type="compositionally biased region" description="Low complexity" evidence="1">
    <location>
        <begin position="1505"/>
        <end position="1516"/>
    </location>
</feature>
<proteinExistence type="predicted"/>
<dbReference type="EMBL" id="CAJNAU010000177">
    <property type="protein sequence ID" value="CAE6863133.1"/>
    <property type="molecule type" value="Genomic_DNA"/>
</dbReference>
<dbReference type="GO" id="GO:0016787">
    <property type="term" value="F:hydrolase activity"/>
    <property type="evidence" value="ECO:0007669"/>
    <property type="project" value="UniProtKB-KW"/>
</dbReference>
<dbReference type="Pfam" id="PF05860">
    <property type="entry name" value="TPS"/>
    <property type="match status" value="1"/>
</dbReference>
<dbReference type="Proteomes" id="UP000674425">
    <property type="component" value="Unassembled WGS sequence"/>
</dbReference>
<sequence>MLVAVEETANGNGKARQGETTVGQARPGGRRSISLFSLRHAAFAAMLLLGVVPALVPVASEAPVVAAGAHAPTVIQAANGIQQVNINAPSGAGVSQNTYSQLDVPKSGIVLNNSPTIVNTQQAGYINGNPNFAPGQSAKIILNQVNSSAASQLRGYVEVAGSKAEVVLANGSGIVVDGGGFINTSRGILTTGSPIIGANGTLTGFDVRGGQITVQGEGLNAANVDQVDLIARAVAVNASIYTNTLNVVTGANQVDHDTLAATPIAGNGAAPAVSIDVSQLGGMYANRIRLVGTENGVGVSLAGIAAAQAGDLTLTTQGTLVLSGKTNASGNMVLSAHDGIDNSGTTYAQQAVSVSTAGDLTNSGTLAAQQNLTAIAANVASTGTLGAGINSGGSIAHAGDLTVVAGNTLSATGQNAAGGNAALSAVAMNLAGSHTSANGNLALTASAGDLTLAGAKTTAGGTLSANAQGALTNDNGLLTSAGAQTLTAGALSNRNGQIVSQGTLSANVAGAISNQGGTLQAAGALAANSGSLDNTAGHITSLNADGLTVTTTGLLNNGQGGTIGGNGNVTVKTGQLHNAGSITAVQNLSVSAAQSLANAGTLAANGNTTVSAGTTLTDAGGTISAGQQTTVSAVTLDNSDGTISGNQLGLHVSNLVNHNGSITQTGTGATIVAVTGTLDNTNGSLQTNSGDLSLTPATLINDHGTISNAGTGTLSIATGSLSNNGGTVATNGALNVQAGAVSNQGGKLSAQPRATLLLASLDNSLGGYVGAQDVVVTTQGALNNAGGTLEASDALTVSAQTIANDAGAIRNAGTQATSVTATGALTNTRGGLIGGNGDVSVSGGNGGVDNSNGSIVAGGATSVQSGSTLGNAAGLIQGKGNVAVSAQGAVSNAGGQIEANGATTTLQISGTSLDNTNGRIANVGTGATTLNATSITNANPGAGTIGGNGDVTLTGQTLSNTQGAQVVAGHDLTLNVAQSVNNTGGTLSGANNLTLNEPGAALINQNGSIHGNGAIALNVASLDNSSGRIGNDTGSGGSIAITTGTLANQAGAIGSDQNLSVTTNQLSGDGKIIAGNDGAVTVNGSYTNDAANQIQANHDLTFTTSGNFTNQGTLAAVNALTVNAANVDNQAGADLNSASTTVNAGNVITNEGRLEGDTVTAHSASLTNTATIVGNYVTLNAGSISNTGSAAAIAAATQLNLYASNTLSNTGGANIFSLGDINIAADGTRDANGLLANRAGAVTNDQSTIEAQGNLEIATQTLTNSRPAPTVQTVTTGVDTLHQTKRSKYIACATTNADGHSSCTQAVWDYGYKTERTDTFASSSIVSQGPSQNQIVLTVNGQQQTVYYSSMTNNGGTVTLTYWDAYNPNVNYDPAAEYATRSDAHHGYQRVEIARDTTTTTQQDQIASAAQEAQLLAGGRMTLANVGTISNNYSAIAAGNSIQIGSTQQGGSVGSGNYGGTTVNNTGQTLYQYQSRRTSSRPTRGTRTSRATSVRWLRRPLCCSQSPSAGRAARSSRTMRCRSTRRT</sequence>
<accession>A0ABN7N963</accession>
<dbReference type="InterPro" id="IPR011050">
    <property type="entry name" value="Pectin_lyase_fold/virulence"/>
</dbReference>
<name>A0ABN7N963_9BURK</name>